<evidence type="ECO:0000259" key="1">
    <source>
        <dbReference type="Pfam" id="PF21806"/>
    </source>
</evidence>
<evidence type="ECO:0000313" key="2">
    <source>
        <dbReference type="EMBL" id="BFP52942.1"/>
    </source>
</evidence>
<gene>
    <name evidence="2" type="ORF">SCMC78_27490</name>
</gene>
<accession>A0AB33KK69</accession>
<dbReference type="RefSeq" id="WP_408053743.1">
    <property type="nucleotide sequence ID" value="NZ_AP035884.1"/>
</dbReference>
<name>A0AB33KK69_9ACTN</name>
<sequence>MLLDGEAWRDFFDSFEREAWRFEAQPTYTMPREQENISRFLRGAEKPADHNARWHERVRGHKKAGRRIGRVRVVRRPLTEYQLYQFSWGIPGNIEAGEDIRVLDVTQNDFGLPLNGCDWWMFDDTRIAHLNFRPDGTQINREAFEGDPAPYRAWKRIALERAVPFQEYVQGLDLST</sequence>
<reference evidence="2" key="1">
    <citation type="submission" date="2024-07" db="EMBL/GenBank/DDBJ databases">
        <title>Complete genome sequences of cellulolytic bacteria, Kitasatospora sp. CMC57 and Streptomyces sp. CMC78, isolated from Japanese agricultural soil.</title>
        <authorList>
            <person name="Hashimoto T."/>
            <person name="Ito M."/>
            <person name="Iwamoto M."/>
            <person name="Fukahori D."/>
            <person name="Shoda T."/>
            <person name="Sakoda M."/>
            <person name="Morohoshi T."/>
            <person name="Mitsuboshi M."/>
            <person name="Nishizawa T."/>
        </authorList>
    </citation>
    <scope>NUCLEOTIDE SEQUENCE</scope>
    <source>
        <strain evidence="2">CMC78</strain>
    </source>
</reference>
<dbReference type="Pfam" id="PF21806">
    <property type="entry name" value="DUF6879"/>
    <property type="match status" value="1"/>
</dbReference>
<dbReference type="InterPro" id="IPR049244">
    <property type="entry name" value="DUF6879"/>
</dbReference>
<organism evidence="2">
    <name type="scientific">Streptomyces sp. CMC78</name>
    <dbReference type="NCBI Taxonomy" id="3231512"/>
    <lineage>
        <taxon>Bacteria</taxon>
        <taxon>Bacillati</taxon>
        <taxon>Actinomycetota</taxon>
        <taxon>Actinomycetes</taxon>
        <taxon>Kitasatosporales</taxon>
        <taxon>Streptomycetaceae</taxon>
        <taxon>Streptomyces</taxon>
    </lineage>
</organism>
<dbReference type="KEGG" id="stcm:SCMC78_27490"/>
<protein>
    <recommendedName>
        <fullName evidence="1">DUF6879 domain-containing protein</fullName>
    </recommendedName>
</protein>
<dbReference type="EMBL" id="AP035884">
    <property type="protein sequence ID" value="BFP52942.1"/>
    <property type="molecule type" value="Genomic_DNA"/>
</dbReference>
<proteinExistence type="predicted"/>
<dbReference type="AlphaFoldDB" id="A0AB33KK69"/>
<feature type="domain" description="DUF6879" evidence="1">
    <location>
        <begin position="7"/>
        <end position="169"/>
    </location>
</feature>